<comment type="caution">
    <text evidence="1">The sequence shown here is derived from an EMBL/GenBank/DDBJ whole genome shotgun (WGS) entry which is preliminary data.</text>
</comment>
<sequence length="149" mass="16209">MAACVALAAMVGIGWVYTHPPLSSRGHSERSDDEGNIVVYGIDLDNRGRWPLTLTAVTVGGKEVLPPHAVAVANFADGQIAGSAAIDLEANGYKLTIGPIYGWEILSQRHVRGFRYAIRLDLRGLDAEPGRIVVHYRYLGLPLRYDVTP</sequence>
<gene>
    <name evidence="1" type="ORF">J2Z79_001630</name>
</gene>
<accession>A0ABS4JUU8</accession>
<evidence type="ECO:0008006" key="3">
    <source>
        <dbReference type="Google" id="ProtNLM"/>
    </source>
</evidence>
<keyword evidence="2" id="KW-1185">Reference proteome</keyword>
<reference evidence="1 2" key="1">
    <citation type="submission" date="2021-03" db="EMBL/GenBank/DDBJ databases">
        <title>Genomic Encyclopedia of Type Strains, Phase IV (KMG-IV): sequencing the most valuable type-strain genomes for metagenomic binning, comparative biology and taxonomic classification.</title>
        <authorList>
            <person name="Goeker M."/>
        </authorList>
    </citation>
    <scope>NUCLEOTIDE SEQUENCE [LARGE SCALE GENOMIC DNA]</scope>
    <source>
        <strain evidence="1 2">DSM 27138</strain>
    </source>
</reference>
<dbReference type="Proteomes" id="UP001519289">
    <property type="component" value="Unassembled WGS sequence"/>
</dbReference>
<protein>
    <recommendedName>
        <fullName evidence="3">DUF4426 domain-containing protein</fullName>
    </recommendedName>
</protein>
<proteinExistence type="predicted"/>
<evidence type="ECO:0000313" key="1">
    <source>
        <dbReference type="EMBL" id="MBP2018229.1"/>
    </source>
</evidence>
<evidence type="ECO:0000313" key="2">
    <source>
        <dbReference type="Proteomes" id="UP001519289"/>
    </source>
</evidence>
<name>A0ABS4JUU8_9FIRM</name>
<dbReference type="RefSeq" id="WP_209466364.1">
    <property type="nucleotide sequence ID" value="NZ_JAGGLG010000011.1"/>
</dbReference>
<organism evidence="1 2">
    <name type="scientific">Symbiobacterium terraclitae</name>
    <dbReference type="NCBI Taxonomy" id="557451"/>
    <lineage>
        <taxon>Bacteria</taxon>
        <taxon>Bacillati</taxon>
        <taxon>Bacillota</taxon>
        <taxon>Clostridia</taxon>
        <taxon>Eubacteriales</taxon>
        <taxon>Symbiobacteriaceae</taxon>
        <taxon>Symbiobacterium</taxon>
    </lineage>
</organism>
<dbReference type="EMBL" id="JAGGLG010000011">
    <property type="protein sequence ID" value="MBP2018229.1"/>
    <property type="molecule type" value="Genomic_DNA"/>
</dbReference>